<dbReference type="SUPFAM" id="SSF51569">
    <property type="entry name" value="Aldolase"/>
    <property type="match status" value="1"/>
</dbReference>
<reference evidence="8" key="1">
    <citation type="submission" date="2014-11" db="EMBL/GenBank/DDBJ databases">
        <authorList>
            <person name="Otto D Thomas"/>
            <person name="Naeem Raeece"/>
        </authorList>
    </citation>
    <scope>NUCLEOTIDE SEQUENCE</scope>
</reference>
<keyword evidence="6" id="KW-0057">Aromatic amino acid biosynthesis</keyword>
<proteinExistence type="inferred from homology"/>
<gene>
    <name evidence="8" type="ORF">Cvel_35871</name>
</gene>
<dbReference type="EMBL" id="CDMZ01005102">
    <property type="protein sequence ID" value="CEM51965.1"/>
    <property type="molecule type" value="Genomic_DNA"/>
</dbReference>
<comment type="pathway">
    <text evidence="1 6">Metabolic intermediate biosynthesis; chorismate biosynthesis; chorismate from D-erythrose 4-phosphate and phosphoenolpyruvate: step 1/7.</text>
</comment>
<comment type="cofactor">
    <cofactor evidence="5">
        <name>Mn(2+)</name>
        <dbReference type="ChEBI" id="CHEBI:29035"/>
    </cofactor>
    <cofactor evidence="5">
        <name>Co(2+)</name>
        <dbReference type="ChEBI" id="CHEBI:48828"/>
    </cofactor>
    <cofactor evidence="5">
        <name>Cd(2+)</name>
        <dbReference type="ChEBI" id="CHEBI:48775"/>
    </cofactor>
    <text evidence="5">Binds 1 divalent cation per subunit. The enzyme is active with manganese, cobalt or cadmium ions.</text>
</comment>
<dbReference type="GO" id="GO:0009423">
    <property type="term" value="P:chorismate biosynthetic process"/>
    <property type="evidence" value="ECO:0007669"/>
    <property type="project" value="UniProtKB-UniPathway"/>
</dbReference>
<evidence type="ECO:0000256" key="3">
    <source>
        <dbReference type="ARBA" id="ARBA00022679"/>
    </source>
</evidence>
<evidence type="ECO:0000313" key="8">
    <source>
        <dbReference type="EMBL" id="CEM51965.1"/>
    </source>
</evidence>
<keyword evidence="5" id="KW-0170">Cobalt</keyword>
<protein>
    <recommendedName>
        <fullName evidence="6">Phospho-2-dehydro-3-deoxyheptonate aldolase</fullName>
        <ecNumber evidence="6">2.5.1.54</ecNumber>
    </recommendedName>
</protein>
<dbReference type="GO" id="GO:0008652">
    <property type="term" value="P:amino acid biosynthetic process"/>
    <property type="evidence" value="ECO:0007669"/>
    <property type="project" value="UniProtKB-KW"/>
</dbReference>
<dbReference type="PANTHER" id="PTHR21337:SF0">
    <property type="entry name" value="PHOSPHO-2-DEHYDRO-3-DEOXYHEPTONATE ALDOLASE"/>
    <property type="match status" value="1"/>
</dbReference>
<dbReference type="GO" id="GO:0003849">
    <property type="term" value="F:3-deoxy-7-phosphoheptulonate synthase activity"/>
    <property type="evidence" value="ECO:0007669"/>
    <property type="project" value="UniProtKB-EC"/>
</dbReference>
<evidence type="ECO:0000256" key="2">
    <source>
        <dbReference type="ARBA" id="ARBA00008911"/>
    </source>
</evidence>
<feature type="binding site" evidence="5">
    <location>
        <position position="104"/>
    </location>
    <ligand>
        <name>Mn(2+)</name>
        <dbReference type="ChEBI" id="CHEBI:29035"/>
    </ligand>
</feature>
<dbReference type="PANTHER" id="PTHR21337">
    <property type="entry name" value="PHOSPHO-2-DEHYDRO-3-DEOXYHEPTONATE ALDOLASE 1, 2"/>
    <property type="match status" value="1"/>
</dbReference>
<dbReference type="AlphaFoldDB" id="A0A0G4I4Q7"/>
<evidence type="ECO:0000256" key="5">
    <source>
        <dbReference type="PIRSR" id="PIRSR602480-1"/>
    </source>
</evidence>
<evidence type="ECO:0000256" key="7">
    <source>
        <dbReference type="SAM" id="MobiDB-lite"/>
    </source>
</evidence>
<keyword evidence="3 6" id="KW-0808">Transferase</keyword>
<comment type="similarity">
    <text evidence="2 6">Belongs to the class-II DAHP synthase family.</text>
</comment>
<dbReference type="VEuPathDB" id="CryptoDB:Cvel_35871"/>
<keyword evidence="5" id="KW-0104">Cadmium</keyword>
<dbReference type="EC" id="2.5.1.54" evidence="6"/>
<organism evidence="8">
    <name type="scientific">Chromera velia CCMP2878</name>
    <dbReference type="NCBI Taxonomy" id="1169474"/>
    <lineage>
        <taxon>Eukaryota</taxon>
        <taxon>Sar</taxon>
        <taxon>Alveolata</taxon>
        <taxon>Colpodellida</taxon>
        <taxon>Chromeraceae</taxon>
        <taxon>Chromera</taxon>
    </lineage>
</organism>
<dbReference type="InterPro" id="IPR002480">
    <property type="entry name" value="DAHP_synth_2"/>
</dbReference>
<dbReference type="Pfam" id="PF01474">
    <property type="entry name" value="DAHP_synth_2"/>
    <property type="match status" value="1"/>
</dbReference>
<feature type="binding site" evidence="5">
    <location>
        <position position="143"/>
    </location>
    <ligand>
        <name>phosphoenolpyruvate</name>
        <dbReference type="ChEBI" id="CHEBI:58702"/>
    </ligand>
</feature>
<keyword evidence="6" id="KW-0028">Amino-acid biosynthesis</keyword>
<dbReference type="PhylomeDB" id="A0A0G4I4Q7"/>
<dbReference type="Gene3D" id="3.20.20.70">
    <property type="entry name" value="Aldolase class I"/>
    <property type="match status" value="1"/>
</dbReference>
<dbReference type="InterPro" id="IPR013785">
    <property type="entry name" value="Aldolase_TIM"/>
</dbReference>
<name>A0A0G4I4Q7_9ALVE</name>
<sequence length="152" mass="16856">MASAKRPINGEVEPSGGLDSDDRLRKVARSVSSPSGDHWTPDSWKAFPLKQDPFDGVPASAMDPVLGRLRRLPPLVDPREVDELRKQLAEVVEGRRFLLQGGDCAERFADCEPATISVKLKILLQMSLIICWGARKPLVRVARMAGQYPKPR</sequence>
<feature type="region of interest" description="Disordered" evidence="7">
    <location>
        <begin position="1"/>
        <end position="43"/>
    </location>
</feature>
<keyword evidence="5" id="KW-0464">Manganese</keyword>
<accession>A0A0G4I4Q7</accession>
<evidence type="ECO:0000256" key="1">
    <source>
        <dbReference type="ARBA" id="ARBA00004688"/>
    </source>
</evidence>
<dbReference type="UniPathway" id="UPA00053">
    <property type="reaction ID" value="UER00084"/>
</dbReference>
<comment type="catalytic activity">
    <reaction evidence="4 6">
        <text>D-erythrose 4-phosphate + phosphoenolpyruvate + H2O = 7-phospho-2-dehydro-3-deoxy-D-arabino-heptonate + phosphate</text>
        <dbReference type="Rhea" id="RHEA:14717"/>
        <dbReference type="ChEBI" id="CHEBI:15377"/>
        <dbReference type="ChEBI" id="CHEBI:16897"/>
        <dbReference type="ChEBI" id="CHEBI:43474"/>
        <dbReference type="ChEBI" id="CHEBI:58394"/>
        <dbReference type="ChEBI" id="CHEBI:58702"/>
        <dbReference type="EC" id="2.5.1.54"/>
    </reaction>
</comment>
<evidence type="ECO:0000256" key="4">
    <source>
        <dbReference type="ARBA" id="ARBA00047508"/>
    </source>
</evidence>
<dbReference type="GO" id="GO:0009073">
    <property type="term" value="P:aromatic amino acid family biosynthetic process"/>
    <property type="evidence" value="ECO:0007669"/>
    <property type="project" value="UniProtKB-KW"/>
</dbReference>
<evidence type="ECO:0000256" key="6">
    <source>
        <dbReference type="RuleBase" id="RU363071"/>
    </source>
</evidence>